<evidence type="ECO:0000256" key="1">
    <source>
        <dbReference type="ARBA" id="ARBA00023125"/>
    </source>
</evidence>
<dbReference type="InterPro" id="IPR025370">
    <property type="entry name" value="SgrR_HTH_N"/>
</dbReference>
<accession>A0ABV9FBQ4</accession>
<proteinExistence type="predicted"/>
<evidence type="ECO:0000259" key="3">
    <source>
        <dbReference type="Pfam" id="PF00496"/>
    </source>
</evidence>
<dbReference type="Pfam" id="PF00496">
    <property type="entry name" value="SBP_bac_5"/>
    <property type="match status" value="1"/>
</dbReference>
<dbReference type="InterPro" id="IPR000914">
    <property type="entry name" value="SBP_5_dom"/>
</dbReference>
<dbReference type="EMBL" id="JBHSEP010000004">
    <property type="protein sequence ID" value="MFC4598282.1"/>
    <property type="molecule type" value="Genomic_DNA"/>
</dbReference>
<name>A0ABV9FBQ4_9BACL</name>
<feature type="compositionally biased region" description="Gly residues" evidence="2">
    <location>
        <begin position="442"/>
        <end position="454"/>
    </location>
</feature>
<dbReference type="InterPro" id="IPR036388">
    <property type="entry name" value="WH-like_DNA-bd_sf"/>
</dbReference>
<evidence type="ECO:0000256" key="2">
    <source>
        <dbReference type="SAM" id="MobiDB-lite"/>
    </source>
</evidence>
<dbReference type="PANTHER" id="PTHR30290">
    <property type="entry name" value="PERIPLASMIC BINDING COMPONENT OF ABC TRANSPORTER"/>
    <property type="match status" value="1"/>
</dbReference>
<sequence>MKLHQQFLLLHSRLGGAGAEPTTLDEIARLLDCTPRNAANVVRAMSRNGWVAWASSRGRGRRSTLSFLAQAEDIAAQAMLQAINRKDVARAISQIKIHRHSSALQEHLQGRLLSYFGHHVETSKDRQIDTLRIPIRQPLHTVDPLYMNLLAESFVASHVFDGLVRRSDEDDAIKPGIAHAWEADETRTRWTFYLRKEVLFHHGKVLGAEDVVYSFERLVRSPRRTLYSFIYKQIKSVRALNPTVVRFELEEPNELFLPFLCTSRAAIVPKDLNQLGSYRFGTEPVGTGPFKVTQMNESICAMEAFGPYYQGRAHLDRVEIVHVPWAATAEEAELPGDNGGESAAAEQVSPFHVIPNAAAGGAGWSRIHSETTVRKFITCNTKKTGPLRDPALREFLFRCLDGLGGNADLADLADVPVEKAEPAQGTQAAEVSRGTVDAEGTENGGPAGPGGADTGGAELPPALSGRAPVSLRIATILPYKADAEALARTLGGFGFNCEVAAVSPEEFKGEIRLESDLILFSLLRDRDEELRLCDLYRTMAEHVDAHSRIDIEQWLSRALREPQPEARLRSLNRIEAMLIRERQLHILSEKPLPTAYLPTVRGVTFNSQGWVNLRTLWFPPEMPEE</sequence>
<comment type="caution">
    <text evidence="5">The sequence shown here is derived from an EMBL/GenBank/DDBJ whole genome shotgun (WGS) entry which is preliminary data.</text>
</comment>
<dbReference type="RefSeq" id="WP_378094367.1">
    <property type="nucleotide sequence ID" value="NZ_JBHSEP010000004.1"/>
</dbReference>
<dbReference type="SUPFAM" id="SSF53850">
    <property type="entry name" value="Periplasmic binding protein-like II"/>
    <property type="match status" value="1"/>
</dbReference>
<organism evidence="5 6">
    <name type="scientific">Cohnella hongkongensis</name>
    <dbReference type="NCBI Taxonomy" id="178337"/>
    <lineage>
        <taxon>Bacteria</taxon>
        <taxon>Bacillati</taxon>
        <taxon>Bacillota</taxon>
        <taxon>Bacilli</taxon>
        <taxon>Bacillales</taxon>
        <taxon>Paenibacillaceae</taxon>
        <taxon>Cohnella</taxon>
    </lineage>
</organism>
<evidence type="ECO:0000259" key="4">
    <source>
        <dbReference type="Pfam" id="PF12793"/>
    </source>
</evidence>
<dbReference type="Pfam" id="PF12793">
    <property type="entry name" value="SgrR_N"/>
    <property type="match status" value="1"/>
</dbReference>
<dbReference type="Gene3D" id="3.90.76.10">
    <property type="entry name" value="Dipeptide-binding Protein, Domain 1"/>
    <property type="match status" value="1"/>
</dbReference>
<gene>
    <name evidence="5" type="ORF">ACFO3S_08510</name>
</gene>
<dbReference type="Gene3D" id="3.10.105.10">
    <property type="entry name" value="Dipeptide-binding Protein, Domain 3"/>
    <property type="match status" value="1"/>
</dbReference>
<dbReference type="Gene3D" id="1.10.10.10">
    <property type="entry name" value="Winged helix-like DNA-binding domain superfamily/Winged helix DNA-binding domain"/>
    <property type="match status" value="1"/>
</dbReference>
<evidence type="ECO:0000313" key="6">
    <source>
        <dbReference type="Proteomes" id="UP001596028"/>
    </source>
</evidence>
<feature type="domain" description="Transcriptional regulator SgrR N-terminal HTH" evidence="4">
    <location>
        <begin position="2"/>
        <end position="112"/>
    </location>
</feature>
<dbReference type="PANTHER" id="PTHR30290:SF72">
    <property type="entry name" value="HTH-TYPE TRANSCRIPTIONAL REGULATOR SGRR"/>
    <property type="match status" value="1"/>
</dbReference>
<feature type="domain" description="Solute-binding protein family 5" evidence="3">
    <location>
        <begin position="173"/>
        <end position="394"/>
    </location>
</feature>
<dbReference type="Proteomes" id="UP001596028">
    <property type="component" value="Unassembled WGS sequence"/>
</dbReference>
<dbReference type="InterPro" id="IPR039424">
    <property type="entry name" value="SBP_5"/>
</dbReference>
<feature type="region of interest" description="Disordered" evidence="2">
    <location>
        <begin position="420"/>
        <end position="461"/>
    </location>
</feature>
<evidence type="ECO:0000313" key="5">
    <source>
        <dbReference type="EMBL" id="MFC4598282.1"/>
    </source>
</evidence>
<keyword evidence="1" id="KW-0238">DNA-binding</keyword>
<keyword evidence="6" id="KW-1185">Reference proteome</keyword>
<reference evidence="6" key="1">
    <citation type="journal article" date="2019" name="Int. J. Syst. Evol. Microbiol.">
        <title>The Global Catalogue of Microorganisms (GCM) 10K type strain sequencing project: providing services to taxonomists for standard genome sequencing and annotation.</title>
        <authorList>
            <consortium name="The Broad Institute Genomics Platform"/>
            <consortium name="The Broad Institute Genome Sequencing Center for Infectious Disease"/>
            <person name="Wu L."/>
            <person name="Ma J."/>
        </authorList>
    </citation>
    <scope>NUCLEOTIDE SEQUENCE [LARGE SCALE GENOMIC DNA]</scope>
    <source>
        <strain evidence="6">CCUG 49571</strain>
    </source>
</reference>
<dbReference type="Gene3D" id="3.40.190.10">
    <property type="entry name" value="Periplasmic binding protein-like II"/>
    <property type="match status" value="1"/>
</dbReference>
<protein>
    <submittedName>
        <fullName evidence="5">ABC transporter substrate-binding protein</fullName>
    </submittedName>
</protein>